<name>A0A7C9FZ46_9BACT</name>
<dbReference type="RefSeq" id="WP_152762635.1">
    <property type="nucleotide sequence ID" value="NZ_WHLY01000002.1"/>
</dbReference>
<dbReference type="Proteomes" id="UP000479293">
    <property type="component" value="Unassembled WGS sequence"/>
</dbReference>
<keyword evidence="3" id="KW-1185">Reference proteome</keyword>
<dbReference type="AlphaFoldDB" id="A0A7C9FZ46"/>
<evidence type="ECO:0000313" key="3">
    <source>
        <dbReference type="Proteomes" id="UP000479293"/>
    </source>
</evidence>
<accession>A0A7C9FZ46</accession>
<sequence length="593" mass="66895">MKATLFLFLAVCIAAGSTAQSIPSSSNLPIVIIKTNGQAIADEPKIMADMGIIYNGPGNRNYLTDSLNHYNGKIGIEFRGNTSQNSPKKPYGLETRKADSSNLNVSLLGMPAENDWILFNTYDDETFMRDVLTHALARNAGHYSPRTVFVELFVSSNDALEYEDYKGIYVLMEKIKQDKNRVDISELEYKDSTGNALTGGYIVKIDHHAGTPGPYWDSQYPNECGDFRTDFELHEPADEDIHPAHLVYIKEYLHQFETALWGPAFTDPAQGYRAYADVGSFIDYFLLSEVVRSTDAYSYSTYMYKNRDSKGGKLVMGPMWDYNASMGNTPYNFCAANDTTGWQYQSQRLCRVDRKQPFWWKRLLDDPAYVEQLKVRWATLRNGVLDLGNIRTMIQQNRDLVSEAQPRDYERWNVVGERGAFDEEMDFLEDWLDKRLRWMDRNVPLLGNFIHRPATVVPITCEQAVPLATYTGQQLTYQWNLNNTPLPGATESSISATLPGTYSVEVTLAENCYTETRTTPALSREVISQQHGEWHASGTWSCGTIPTSLDEVVIAADHVIVIPDETTAKALKIRLETNAQITQGLNASLILGN</sequence>
<comment type="caution">
    <text evidence="2">The sequence shown here is derived from an EMBL/GenBank/DDBJ whole genome shotgun (WGS) entry which is preliminary data.</text>
</comment>
<evidence type="ECO:0000256" key="1">
    <source>
        <dbReference type="SAM" id="SignalP"/>
    </source>
</evidence>
<gene>
    <name evidence="2" type="ORF">GBK04_19705</name>
</gene>
<dbReference type="EMBL" id="WHLY01000002">
    <property type="protein sequence ID" value="MPR35513.1"/>
    <property type="molecule type" value="Genomic_DNA"/>
</dbReference>
<dbReference type="InterPro" id="IPR014867">
    <property type="entry name" value="Spore_coat_CotH_CotH2/3/7"/>
</dbReference>
<keyword evidence="1" id="KW-0732">Signal</keyword>
<dbReference type="Pfam" id="PF08757">
    <property type="entry name" value="CotH"/>
    <property type="match status" value="1"/>
</dbReference>
<keyword evidence="2" id="KW-0167">Capsid protein</keyword>
<protein>
    <submittedName>
        <fullName evidence="2">Spore coat protein CotH</fullName>
    </submittedName>
</protein>
<organism evidence="2 3">
    <name type="scientific">Salmonirosea aquatica</name>
    <dbReference type="NCBI Taxonomy" id="2654236"/>
    <lineage>
        <taxon>Bacteria</taxon>
        <taxon>Pseudomonadati</taxon>
        <taxon>Bacteroidota</taxon>
        <taxon>Cytophagia</taxon>
        <taxon>Cytophagales</taxon>
        <taxon>Spirosomataceae</taxon>
        <taxon>Salmonirosea</taxon>
    </lineage>
</organism>
<feature type="chain" id="PRO_5028960901" evidence="1">
    <location>
        <begin position="20"/>
        <end position="593"/>
    </location>
</feature>
<evidence type="ECO:0000313" key="2">
    <source>
        <dbReference type="EMBL" id="MPR35513.1"/>
    </source>
</evidence>
<reference evidence="2 3" key="1">
    <citation type="submission" date="2019-10" db="EMBL/GenBank/DDBJ databases">
        <title>Draft Genome Sequence of Cytophagaceae sp. SJW1-29.</title>
        <authorList>
            <person name="Choi A."/>
        </authorList>
    </citation>
    <scope>NUCLEOTIDE SEQUENCE [LARGE SCALE GENOMIC DNA]</scope>
    <source>
        <strain evidence="2 3">SJW1-29</strain>
    </source>
</reference>
<proteinExistence type="predicted"/>
<feature type="signal peptide" evidence="1">
    <location>
        <begin position="1"/>
        <end position="19"/>
    </location>
</feature>
<keyword evidence="2" id="KW-0946">Virion</keyword>